<dbReference type="KEGG" id="aplc:110975680"/>
<name>A0A8B7XT70_ACAPL</name>
<feature type="zinc finger region" description="TRAF-type" evidence="4">
    <location>
        <begin position="101"/>
        <end position="144"/>
    </location>
</feature>
<dbReference type="OrthoDB" id="9049620at2759"/>
<evidence type="ECO:0000259" key="6">
    <source>
        <dbReference type="PROSITE" id="PS50089"/>
    </source>
</evidence>
<dbReference type="PROSITE" id="PS00518">
    <property type="entry name" value="ZF_RING_1"/>
    <property type="match status" value="1"/>
</dbReference>
<dbReference type="InterPro" id="IPR017907">
    <property type="entry name" value="Znf_RING_CS"/>
</dbReference>
<keyword evidence="5" id="KW-0175">Coiled coil</keyword>
<dbReference type="PROSITE" id="PS50089">
    <property type="entry name" value="ZF_RING_2"/>
    <property type="match status" value="1"/>
</dbReference>
<dbReference type="AlphaFoldDB" id="A0A8B7XT70"/>
<evidence type="ECO:0000256" key="5">
    <source>
        <dbReference type="SAM" id="Coils"/>
    </source>
</evidence>
<dbReference type="InterPro" id="IPR001293">
    <property type="entry name" value="Znf_TRAF"/>
</dbReference>
<keyword evidence="2 4" id="KW-0863">Zinc-finger</keyword>
<reference evidence="9 10" key="1">
    <citation type="submission" date="2025-04" db="UniProtKB">
        <authorList>
            <consortium name="RefSeq"/>
        </authorList>
    </citation>
    <scope>IDENTIFICATION</scope>
</reference>
<dbReference type="InterPro" id="IPR013083">
    <property type="entry name" value="Znf_RING/FYVE/PHD"/>
</dbReference>
<keyword evidence="1 4" id="KW-0479">Metal-binding</keyword>
<evidence type="ECO:0000256" key="3">
    <source>
        <dbReference type="ARBA" id="ARBA00022833"/>
    </source>
</evidence>
<evidence type="ECO:0000313" key="8">
    <source>
        <dbReference type="Proteomes" id="UP000694845"/>
    </source>
</evidence>
<feature type="domain" description="RING-type" evidence="6">
    <location>
        <begin position="18"/>
        <end position="56"/>
    </location>
</feature>
<dbReference type="GO" id="GO:0008270">
    <property type="term" value="F:zinc ion binding"/>
    <property type="evidence" value="ECO:0007669"/>
    <property type="project" value="UniProtKB-KW"/>
</dbReference>
<gene>
    <name evidence="9 10" type="primary">LOC110975680</name>
</gene>
<proteinExistence type="predicted"/>
<dbReference type="RefSeq" id="XP_022084058.1">
    <property type="nucleotide sequence ID" value="XM_022228366.1"/>
</dbReference>
<dbReference type="SUPFAM" id="SSF49599">
    <property type="entry name" value="TRAF domain-like"/>
    <property type="match status" value="1"/>
</dbReference>
<dbReference type="RefSeq" id="XP_022084059.1">
    <property type="nucleotide sequence ID" value="XM_022228367.1"/>
</dbReference>
<evidence type="ECO:0000259" key="7">
    <source>
        <dbReference type="PROSITE" id="PS50145"/>
    </source>
</evidence>
<feature type="coiled-coil region" evidence="5">
    <location>
        <begin position="192"/>
        <end position="261"/>
    </location>
</feature>
<dbReference type="PANTHER" id="PTHR10131:SF157">
    <property type="entry name" value="RECEPTOR-ASSOCIATED FACTOR, PUTATIVE-RELATED"/>
    <property type="match status" value="1"/>
</dbReference>
<evidence type="ECO:0000313" key="9">
    <source>
        <dbReference type="RefSeq" id="XP_022084058.1"/>
    </source>
</evidence>
<accession>A0A8B7XT70</accession>
<keyword evidence="8" id="KW-1185">Reference proteome</keyword>
<dbReference type="PROSITE" id="PS50145">
    <property type="entry name" value="ZF_TRAF"/>
    <property type="match status" value="1"/>
</dbReference>
<dbReference type="SMART" id="SM00184">
    <property type="entry name" value="RING"/>
    <property type="match status" value="1"/>
</dbReference>
<dbReference type="SUPFAM" id="SSF57850">
    <property type="entry name" value="RING/U-box"/>
    <property type="match status" value="1"/>
</dbReference>
<protein>
    <submittedName>
        <fullName evidence="9 10">E3 ubiquitin-protein ligase NRDP1-like</fullName>
    </submittedName>
</protein>
<evidence type="ECO:0000256" key="1">
    <source>
        <dbReference type="ARBA" id="ARBA00022723"/>
    </source>
</evidence>
<feature type="domain" description="TRAF-type" evidence="7">
    <location>
        <begin position="101"/>
        <end position="144"/>
    </location>
</feature>
<organism evidence="8 9">
    <name type="scientific">Acanthaster planci</name>
    <name type="common">Crown-of-thorns starfish</name>
    <dbReference type="NCBI Taxonomy" id="133434"/>
    <lineage>
        <taxon>Eukaryota</taxon>
        <taxon>Metazoa</taxon>
        <taxon>Echinodermata</taxon>
        <taxon>Eleutherozoa</taxon>
        <taxon>Asterozoa</taxon>
        <taxon>Asteroidea</taxon>
        <taxon>Valvatacea</taxon>
        <taxon>Valvatida</taxon>
        <taxon>Acanthasteridae</taxon>
        <taxon>Acanthaster</taxon>
    </lineage>
</organism>
<keyword evidence="3 4" id="KW-0862">Zinc</keyword>
<dbReference type="PANTHER" id="PTHR10131">
    <property type="entry name" value="TNF RECEPTOR ASSOCIATED FACTOR"/>
    <property type="match status" value="1"/>
</dbReference>
<evidence type="ECO:0000256" key="2">
    <source>
        <dbReference type="ARBA" id="ARBA00022771"/>
    </source>
</evidence>
<dbReference type="Gene3D" id="3.30.40.10">
    <property type="entry name" value="Zinc/RING finger domain, C3HC4 (zinc finger)"/>
    <property type="match status" value="2"/>
</dbReference>
<dbReference type="GO" id="GO:0043122">
    <property type="term" value="P:regulation of canonical NF-kappaB signal transduction"/>
    <property type="evidence" value="ECO:0007669"/>
    <property type="project" value="TreeGrafter"/>
</dbReference>
<dbReference type="Pfam" id="PF02176">
    <property type="entry name" value="zf-TRAF"/>
    <property type="match status" value="1"/>
</dbReference>
<sequence>MGYDVDRFVGAVNEGLLCCICRDVLEDPLQAPCEHAYCASCIHGWLVHEEICPEDRQPLIQDQLRPIFRYMRNDLNQLTLHCSNRAAGCLEAVSLEGLARHEAGCGYGRINCPNASCRMELERRQLDAHLQVCEHRTRVCPRGCGLTVLNSEADSHNCVAELRTEMELLRSEMIGRSEDQKHEMKLRLDSQRTHMVDKVSEMQQQIDELKRQVDHLQHDVRLLSALERKRGQDMERLELEKKELLEVLKALKEEHELAKANTCRITAL</sequence>
<dbReference type="Proteomes" id="UP000694845">
    <property type="component" value="Unplaced"/>
</dbReference>
<dbReference type="Pfam" id="PF13923">
    <property type="entry name" value="zf-C3HC4_2"/>
    <property type="match status" value="1"/>
</dbReference>
<evidence type="ECO:0000256" key="4">
    <source>
        <dbReference type="PROSITE-ProRule" id="PRU00207"/>
    </source>
</evidence>
<evidence type="ECO:0000313" key="10">
    <source>
        <dbReference type="RefSeq" id="XP_022084059.1"/>
    </source>
</evidence>
<dbReference type="GeneID" id="110975680"/>
<dbReference type="OMA" id="HTEPTRH"/>
<dbReference type="InterPro" id="IPR001841">
    <property type="entry name" value="Znf_RING"/>
</dbReference>